<comment type="caution">
    <text evidence="12">The sequence shown here is derived from an EMBL/GenBank/DDBJ whole genome shotgun (WGS) entry which is preliminary data.</text>
</comment>
<evidence type="ECO:0000259" key="11">
    <source>
        <dbReference type="Pfam" id="PF14535"/>
    </source>
</evidence>
<dbReference type="PANTHER" id="PTHR43439">
    <property type="entry name" value="PHENYLACETATE-COENZYME A LIGASE"/>
    <property type="match status" value="1"/>
</dbReference>
<dbReference type="InterPro" id="IPR011880">
    <property type="entry name" value="PA_CoA_ligase"/>
</dbReference>
<evidence type="ECO:0000256" key="5">
    <source>
        <dbReference type="ARBA" id="ARBA00061566"/>
    </source>
</evidence>
<dbReference type="InterPro" id="IPR000873">
    <property type="entry name" value="AMP-dep_synth/lig_dom"/>
</dbReference>
<dbReference type="InterPro" id="IPR051414">
    <property type="entry name" value="Adenylate-forming_Reductase"/>
</dbReference>
<keyword evidence="13" id="KW-1185">Reference proteome</keyword>
<dbReference type="PANTHER" id="PTHR43439:SF1">
    <property type="entry name" value="PHENYLACETATE-COENZYME A LIGASE"/>
    <property type="match status" value="1"/>
</dbReference>
<protein>
    <recommendedName>
        <fullName evidence="7 9">Phenylacetate-coenzyme A ligase</fullName>
        <ecNumber evidence="6 9">6.2.1.30</ecNumber>
    </recommendedName>
    <alternativeName>
        <fullName evidence="8 9">Phenylacetyl-CoA ligase</fullName>
    </alternativeName>
</protein>
<evidence type="ECO:0000256" key="1">
    <source>
        <dbReference type="ARBA" id="ARBA00011245"/>
    </source>
</evidence>
<evidence type="ECO:0000256" key="7">
    <source>
        <dbReference type="ARBA" id="ARBA00068695"/>
    </source>
</evidence>
<dbReference type="GO" id="GO:0047475">
    <property type="term" value="F:phenylacetate-CoA ligase activity"/>
    <property type="evidence" value="ECO:0007669"/>
    <property type="project" value="UniProtKB-EC"/>
</dbReference>
<dbReference type="UniPathway" id="UPA00930"/>
<comment type="subunit">
    <text evidence="1">Monomer.</text>
</comment>
<dbReference type="AlphaFoldDB" id="A0A7W2EVW0"/>
<evidence type="ECO:0000256" key="8">
    <source>
        <dbReference type="ARBA" id="ARBA00075111"/>
    </source>
</evidence>
<dbReference type="FunFam" id="3.40.50.12780:FF:000016">
    <property type="entry name" value="Phenylacetate-coenzyme A ligase"/>
    <property type="match status" value="1"/>
</dbReference>
<dbReference type="Pfam" id="PF14535">
    <property type="entry name" value="AMP-binding_C_2"/>
    <property type="match status" value="1"/>
</dbReference>
<gene>
    <name evidence="12" type="primary">paaF</name>
    <name evidence="12" type="ORF">H3H37_21175</name>
</gene>
<dbReference type="GO" id="GO:0000166">
    <property type="term" value="F:nucleotide binding"/>
    <property type="evidence" value="ECO:0007669"/>
    <property type="project" value="UniProtKB-KW"/>
</dbReference>
<dbReference type="Proteomes" id="UP000534388">
    <property type="component" value="Unassembled WGS sequence"/>
</dbReference>
<dbReference type="InterPro" id="IPR028154">
    <property type="entry name" value="AMP-dep_Lig_C"/>
</dbReference>
<dbReference type="InterPro" id="IPR049623">
    <property type="entry name" value="PA_CoA_lig_proteobact_actino"/>
</dbReference>
<comment type="catalytic activity">
    <reaction evidence="9">
        <text>2-phenylacetate + ATP + CoA = phenylacetyl-CoA + AMP + diphosphate</text>
        <dbReference type="Rhea" id="RHEA:20956"/>
        <dbReference type="ChEBI" id="CHEBI:18401"/>
        <dbReference type="ChEBI" id="CHEBI:30616"/>
        <dbReference type="ChEBI" id="CHEBI:33019"/>
        <dbReference type="ChEBI" id="CHEBI:57287"/>
        <dbReference type="ChEBI" id="CHEBI:57390"/>
        <dbReference type="ChEBI" id="CHEBI:456215"/>
        <dbReference type="EC" id="6.2.1.30"/>
    </reaction>
</comment>
<evidence type="ECO:0000259" key="10">
    <source>
        <dbReference type="Pfam" id="PF00501"/>
    </source>
</evidence>
<name>A0A7W2EVW0_9BURK</name>
<feature type="domain" description="AMP-dependent ligase C-terminal" evidence="11">
    <location>
        <begin position="339"/>
        <end position="437"/>
    </location>
</feature>
<dbReference type="RefSeq" id="WP_182166215.1">
    <property type="nucleotide sequence ID" value="NZ_JACEZT010000017.1"/>
</dbReference>
<evidence type="ECO:0000256" key="3">
    <source>
        <dbReference type="ARBA" id="ARBA00022741"/>
    </source>
</evidence>
<evidence type="ECO:0000256" key="6">
    <source>
        <dbReference type="ARBA" id="ARBA00066629"/>
    </source>
</evidence>
<dbReference type="PIRSF" id="PIRSF006444">
    <property type="entry name" value="PaaK"/>
    <property type="match status" value="1"/>
</dbReference>
<dbReference type="Gene3D" id="3.30.300.30">
    <property type="match status" value="1"/>
</dbReference>
<dbReference type="CDD" id="cd05913">
    <property type="entry name" value="PaaK"/>
    <property type="match status" value="1"/>
</dbReference>
<reference evidence="12 13" key="1">
    <citation type="submission" date="2020-07" db="EMBL/GenBank/DDBJ databases">
        <title>Novel species isolated from subtropical streams in China.</title>
        <authorList>
            <person name="Lu H."/>
        </authorList>
    </citation>
    <scope>NUCLEOTIDE SEQUENCE [LARGE SCALE GENOMIC DNA]</scope>
    <source>
        <strain evidence="12 13">LX20W</strain>
    </source>
</reference>
<sequence>MVNRIPGPDDLEPIERASKDELQALQLQRLQWSLRHAYDNVPHYRAAFDAAGVHPDDLKTLADLARFPFTGKKELRDNYPFGMFAVPREQVVRVHASSGTTGKPTVVGYTQNDIDTWANVVARSIRAAGGRRGDMVHIAYGYGLFTGGLGAHYGAERLGCTVVPMSGGQTEKQVQLIQDFKPSIIMVTPSYMLNIVEEFQRQGLDPAASSLKVGIFGAEPWTDAMRAEIERRAGIDAVDIYGLSEVMGPGVASECIESKDGPVIWEDHFYPEIIDPETGEVLPDGSEGELVFTSLTKEALPVIRYRTRDLTRLLPPTSRSMRRIGKITGRSDDMLIIRGVNVFPSQIEELVLKMPKLAPVYQLVVSREGHLDKLDVIGELRPEVSGRLTEFETEALSRELEHHIKTYVGVSTKVRLLAANSIERTLTGKAKRVVDKRPKS</sequence>
<dbReference type="EMBL" id="JACEZT010000017">
    <property type="protein sequence ID" value="MBA5639573.1"/>
    <property type="molecule type" value="Genomic_DNA"/>
</dbReference>
<dbReference type="Gene3D" id="3.40.50.12780">
    <property type="entry name" value="N-terminal domain of ligase-like"/>
    <property type="match status" value="1"/>
</dbReference>
<evidence type="ECO:0000256" key="4">
    <source>
        <dbReference type="ARBA" id="ARBA00060591"/>
    </source>
</evidence>
<proteinExistence type="inferred from homology"/>
<comment type="function">
    <text evidence="9">Catalyzes the activation of phenylacetic acid (PA) to phenylacetyl-CoA (PA-CoA).</text>
</comment>
<dbReference type="Pfam" id="PF00501">
    <property type="entry name" value="AMP-binding"/>
    <property type="match status" value="1"/>
</dbReference>
<evidence type="ECO:0000313" key="12">
    <source>
        <dbReference type="EMBL" id="MBA5639573.1"/>
    </source>
</evidence>
<organism evidence="12 13">
    <name type="scientific">Rugamonas brunnea</name>
    <dbReference type="NCBI Taxonomy" id="2758569"/>
    <lineage>
        <taxon>Bacteria</taxon>
        <taxon>Pseudomonadati</taxon>
        <taxon>Pseudomonadota</taxon>
        <taxon>Betaproteobacteria</taxon>
        <taxon>Burkholderiales</taxon>
        <taxon>Oxalobacteraceae</taxon>
        <taxon>Telluria group</taxon>
        <taxon>Rugamonas</taxon>
    </lineage>
</organism>
<keyword evidence="2 9" id="KW-0436">Ligase</keyword>
<evidence type="ECO:0000256" key="9">
    <source>
        <dbReference type="PIRNR" id="PIRNR006444"/>
    </source>
</evidence>
<dbReference type="InterPro" id="IPR045851">
    <property type="entry name" value="AMP-bd_C_sf"/>
</dbReference>
<evidence type="ECO:0000313" key="13">
    <source>
        <dbReference type="Proteomes" id="UP000534388"/>
    </source>
</evidence>
<dbReference type="GO" id="GO:0010124">
    <property type="term" value="P:phenylacetate catabolic process"/>
    <property type="evidence" value="ECO:0007669"/>
    <property type="project" value="UniProtKB-UniRule"/>
</dbReference>
<dbReference type="EC" id="6.2.1.30" evidence="6 9"/>
<dbReference type="InterPro" id="IPR042099">
    <property type="entry name" value="ANL_N_sf"/>
</dbReference>
<keyword evidence="3 9" id="KW-0547">Nucleotide-binding</keyword>
<dbReference type="SUPFAM" id="SSF56801">
    <property type="entry name" value="Acetyl-CoA synthetase-like"/>
    <property type="match status" value="1"/>
</dbReference>
<comment type="pathway">
    <text evidence="4 9">Aromatic compound metabolism; phenylacetate degradation.</text>
</comment>
<evidence type="ECO:0000256" key="2">
    <source>
        <dbReference type="ARBA" id="ARBA00022598"/>
    </source>
</evidence>
<dbReference type="NCBIfam" id="TIGR02155">
    <property type="entry name" value="PA_CoA_ligase"/>
    <property type="match status" value="1"/>
</dbReference>
<comment type="similarity">
    <text evidence="5 9">Belongs to the phenylacetyl-CoA ligase family.</text>
</comment>
<accession>A0A7W2EVW0</accession>
<feature type="domain" description="AMP-dependent synthetase/ligase" evidence="10">
    <location>
        <begin position="88"/>
        <end position="293"/>
    </location>
</feature>